<dbReference type="Proteomes" id="UP000652761">
    <property type="component" value="Unassembled WGS sequence"/>
</dbReference>
<reference evidence="1" key="1">
    <citation type="submission" date="2017-07" db="EMBL/GenBank/DDBJ databases">
        <title>Taro Niue Genome Assembly and Annotation.</title>
        <authorList>
            <person name="Atibalentja N."/>
            <person name="Keating K."/>
            <person name="Fields C.J."/>
        </authorList>
    </citation>
    <scope>NUCLEOTIDE SEQUENCE</scope>
    <source>
        <strain evidence="1">Niue_2</strain>
        <tissue evidence="1">Leaf</tissue>
    </source>
</reference>
<accession>A0A843URX3</accession>
<protein>
    <submittedName>
        <fullName evidence="1">Uncharacterized protein</fullName>
    </submittedName>
</protein>
<name>A0A843URX3_COLES</name>
<sequence length="198" mass="22056">MPFEQTPATLRFPASSEKLRQIVFSESDISRSPSPFLSRGEGGFYPKVEPLPPPPFPASAGGFPPDSPVAISSRRSTVSPFAGVVLSIVTLRRQRLGTSVRRCRTPPQQLRWPWVTYFSLFGVLRCIFQQLSVTFGHVAAPIASLCLAPMVPPLCLPFPNWDSRPVLVCPLVRRGRHLPQLCTMFRINKSSIILCQKR</sequence>
<evidence type="ECO:0000313" key="1">
    <source>
        <dbReference type="EMBL" id="MQL83593.1"/>
    </source>
</evidence>
<dbReference type="AlphaFoldDB" id="A0A843URX3"/>
<comment type="caution">
    <text evidence="1">The sequence shown here is derived from an EMBL/GenBank/DDBJ whole genome shotgun (WGS) entry which is preliminary data.</text>
</comment>
<dbReference type="EMBL" id="NMUH01000705">
    <property type="protein sequence ID" value="MQL83593.1"/>
    <property type="molecule type" value="Genomic_DNA"/>
</dbReference>
<organism evidence="1 2">
    <name type="scientific">Colocasia esculenta</name>
    <name type="common">Wild taro</name>
    <name type="synonym">Arum esculentum</name>
    <dbReference type="NCBI Taxonomy" id="4460"/>
    <lineage>
        <taxon>Eukaryota</taxon>
        <taxon>Viridiplantae</taxon>
        <taxon>Streptophyta</taxon>
        <taxon>Embryophyta</taxon>
        <taxon>Tracheophyta</taxon>
        <taxon>Spermatophyta</taxon>
        <taxon>Magnoliopsida</taxon>
        <taxon>Liliopsida</taxon>
        <taxon>Araceae</taxon>
        <taxon>Aroideae</taxon>
        <taxon>Colocasieae</taxon>
        <taxon>Colocasia</taxon>
    </lineage>
</organism>
<feature type="non-terminal residue" evidence="1">
    <location>
        <position position="198"/>
    </location>
</feature>
<gene>
    <name evidence="1" type="ORF">Taro_016082</name>
</gene>
<proteinExistence type="predicted"/>
<keyword evidence="2" id="KW-1185">Reference proteome</keyword>
<evidence type="ECO:0000313" key="2">
    <source>
        <dbReference type="Proteomes" id="UP000652761"/>
    </source>
</evidence>